<comment type="caution">
    <text evidence="3">The sequence shown here is derived from an EMBL/GenBank/DDBJ whole genome shotgun (WGS) entry which is preliminary data.</text>
</comment>
<sequence>MIKTVLKTAVCAAALVVASASMGTTGAQAQQAANKPHATTDHLGIQHLLEATKDPRRSLEDRGRDLARKPLKVLRFVGIQPGMTVVDLNSGGGWYTEILSRAVGESGKVYAHNGPVYWNFVKDNTAKRYGGGRLPNVTLLHEGTEELIGVPEASVDVVMTVLAYHDYWYNNEARMAPEDIPAILASIHKALKPGGAFVVVDHVAPAGSGTEAGDKYHRIDPAIVKEQVLAAGFAFAGESDALANPDDDHIKSPFDPSIRGKTDRFIFKFVK</sequence>
<dbReference type="InterPro" id="IPR016980">
    <property type="entry name" value="S-AdoMet-dep_MeTrfase_Alr7345"/>
</dbReference>
<dbReference type="Proteomes" id="UP001595444">
    <property type="component" value="Unassembled WGS sequence"/>
</dbReference>
<gene>
    <name evidence="3" type="ORF">ACFOKA_02650</name>
</gene>
<reference evidence="4" key="1">
    <citation type="journal article" date="2019" name="Int. J. Syst. Evol. Microbiol.">
        <title>The Global Catalogue of Microorganisms (GCM) 10K type strain sequencing project: providing services to taxonomists for standard genome sequencing and annotation.</title>
        <authorList>
            <consortium name="The Broad Institute Genomics Platform"/>
            <consortium name="The Broad Institute Genome Sequencing Center for Infectious Disease"/>
            <person name="Wu L."/>
            <person name="Ma J."/>
        </authorList>
    </citation>
    <scope>NUCLEOTIDE SEQUENCE [LARGE SCALE GENOMIC DNA]</scope>
    <source>
        <strain evidence="4">KCTC 62164</strain>
    </source>
</reference>
<dbReference type="PIRSF" id="PIRSF031679">
    <property type="entry name" value="Mtase_Alr7345_prd"/>
    <property type="match status" value="1"/>
</dbReference>
<organism evidence="3 4">
    <name type="scientific">Kordiimonas pumila</name>
    <dbReference type="NCBI Taxonomy" id="2161677"/>
    <lineage>
        <taxon>Bacteria</taxon>
        <taxon>Pseudomonadati</taxon>
        <taxon>Pseudomonadota</taxon>
        <taxon>Alphaproteobacteria</taxon>
        <taxon>Kordiimonadales</taxon>
        <taxon>Kordiimonadaceae</taxon>
        <taxon>Kordiimonas</taxon>
    </lineage>
</organism>
<evidence type="ECO:0000313" key="3">
    <source>
        <dbReference type="EMBL" id="MFC3050797.1"/>
    </source>
</evidence>
<dbReference type="RefSeq" id="WP_194212584.1">
    <property type="nucleotide sequence ID" value="NZ_CP061205.1"/>
</dbReference>
<evidence type="ECO:0000313" key="4">
    <source>
        <dbReference type="Proteomes" id="UP001595444"/>
    </source>
</evidence>
<dbReference type="Pfam" id="PF08241">
    <property type="entry name" value="Methyltransf_11"/>
    <property type="match status" value="1"/>
</dbReference>
<feature type="domain" description="Methyltransferase type 11" evidence="2">
    <location>
        <begin position="87"/>
        <end position="199"/>
    </location>
</feature>
<keyword evidence="4" id="KW-1185">Reference proteome</keyword>
<dbReference type="SUPFAM" id="SSF53335">
    <property type="entry name" value="S-adenosyl-L-methionine-dependent methyltransferases"/>
    <property type="match status" value="1"/>
</dbReference>
<dbReference type="InterPro" id="IPR013216">
    <property type="entry name" value="Methyltransf_11"/>
</dbReference>
<dbReference type="CDD" id="cd02440">
    <property type="entry name" value="AdoMet_MTases"/>
    <property type="match status" value="1"/>
</dbReference>
<dbReference type="InterPro" id="IPR029063">
    <property type="entry name" value="SAM-dependent_MTases_sf"/>
</dbReference>
<keyword evidence="1" id="KW-0732">Signal</keyword>
<proteinExistence type="predicted"/>
<dbReference type="GO" id="GO:0008168">
    <property type="term" value="F:methyltransferase activity"/>
    <property type="evidence" value="ECO:0007669"/>
    <property type="project" value="UniProtKB-KW"/>
</dbReference>
<evidence type="ECO:0000256" key="1">
    <source>
        <dbReference type="SAM" id="SignalP"/>
    </source>
</evidence>
<feature type="signal peptide" evidence="1">
    <location>
        <begin position="1"/>
        <end position="29"/>
    </location>
</feature>
<dbReference type="EMBL" id="JBHRSL010000002">
    <property type="protein sequence ID" value="MFC3050797.1"/>
    <property type="molecule type" value="Genomic_DNA"/>
</dbReference>
<protein>
    <submittedName>
        <fullName evidence="3">Class I SAM-dependent methyltransferase</fullName>
    </submittedName>
</protein>
<dbReference type="GO" id="GO:0032259">
    <property type="term" value="P:methylation"/>
    <property type="evidence" value="ECO:0007669"/>
    <property type="project" value="UniProtKB-KW"/>
</dbReference>
<feature type="chain" id="PRO_5046437738" evidence="1">
    <location>
        <begin position="30"/>
        <end position="271"/>
    </location>
</feature>
<name>A0ABV7D1V1_9PROT</name>
<evidence type="ECO:0000259" key="2">
    <source>
        <dbReference type="Pfam" id="PF08241"/>
    </source>
</evidence>
<dbReference type="Gene3D" id="3.40.50.150">
    <property type="entry name" value="Vaccinia Virus protein VP39"/>
    <property type="match status" value="1"/>
</dbReference>
<keyword evidence="3" id="KW-0489">Methyltransferase</keyword>
<keyword evidence="3" id="KW-0808">Transferase</keyword>
<accession>A0ABV7D1V1</accession>